<dbReference type="SUPFAM" id="SSF52047">
    <property type="entry name" value="RNI-like"/>
    <property type="match status" value="2"/>
</dbReference>
<dbReference type="AlphaFoldDB" id="A0A1A8BTW3"/>
<proteinExistence type="predicted"/>
<protein>
    <submittedName>
        <fullName evidence="2">Si:ch211-214j8.12</fullName>
    </submittedName>
</protein>
<accession>A0A1A8BTW3</accession>
<organism evidence="2">
    <name type="scientific">Nothobranchius kadleci</name>
    <name type="common">African annual killifish</name>
    <dbReference type="NCBI Taxonomy" id="1051664"/>
    <lineage>
        <taxon>Eukaryota</taxon>
        <taxon>Metazoa</taxon>
        <taxon>Chordata</taxon>
        <taxon>Craniata</taxon>
        <taxon>Vertebrata</taxon>
        <taxon>Euteleostomi</taxon>
        <taxon>Actinopterygii</taxon>
        <taxon>Neopterygii</taxon>
        <taxon>Teleostei</taxon>
        <taxon>Neoteleostei</taxon>
        <taxon>Acanthomorphata</taxon>
        <taxon>Ovalentaria</taxon>
        <taxon>Atherinomorphae</taxon>
        <taxon>Cyprinodontiformes</taxon>
        <taxon>Nothobranchiidae</taxon>
        <taxon>Nothobranchius</taxon>
    </lineage>
</organism>
<reference evidence="2" key="1">
    <citation type="submission" date="2016-05" db="EMBL/GenBank/DDBJ databases">
        <authorList>
            <person name="Lavstsen T."/>
            <person name="Jespersen J.S."/>
        </authorList>
    </citation>
    <scope>NUCLEOTIDE SEQUENCE</scope>
    <source>
        <tissue evidence="2">Brain</tissue>
    </source>
</reference>
<gene>
    <name evidence="2" type="primary">SI:CH211-214J8.12</name>
</gene>
<feature type="region of interest" description="Disordered" evidence="1">
    <location>
        <begin position="318"/>
        <end position="353"/>
    </location>
</feature>
<reference evidence="2" key="2">
    <citation type="submission" date="2016-06" db="EMBL/GenBank/DDBJ databases">
        <title>The genome of a short-lived fish provides insights into sex chromosome evolution and the genetic control of aging.</title>
        <authorList>
            <person name="Reichwald K."/>
            <person name="Felder M."/>
            <person name="Petzold A."/>
            <person name="Koch P."/>
            <person name="Groth M."/>
            <person name="Platzer M."/>
        </authorList>
    </citation>
    <scope>NUCLEOTIDE SEQUENCE</scope>
    <source>
        <tissue evidence="2">Brain</tissue>
    </source>
</reference>
<sequence length="638" mass="70775">MPLFRALGEQAGVKVQPRPRKGFGRRAQDDSSVFSLKYLCLSNVADNMKDVWVKDYADNYLDQYTFRYIMGPFNILPGDLIEELMLLLCSRKQLSRAALHLLLVPQLRGLTLEKCSALVTPGLCAHIAARCQGLFILDLSGAKQIPSKVLCETIHRLPALRSLSLAGVPCDRSVIQTIACCCRSLKHLDVSRCHLLFPAALLPLGGVYPASSSSSSSLSSVSSSVLPSITPAPCPLPLSSLLALDIGFTEQGEDSTVAAAYLLLSLPYLERAALEGLSQACCLLEQEEFSRADGFAEREGVPRLEEVWRERIQWQGKTSEDVASGERGDEREEEEGMYLEEDENDTARDEKFSFQSQTEGKSEFLSHSGLVFQLKDVRGVTSDSLQSLGHLCPGIRSITMNIDGNEHSSGRGRRQCLLDLQTWSGQLQTLSFHYSGPLADFLLPLQVAGSRLISLSLDGVKTSPHSPLLEVIRACPRLRDLLISAEPPSLPQEQDENDQLDNVALPQLPHLCSLSLSFSYEHSQMKPVMSWMSLKKVLRCLLIGSPLLEKLSLVSLPCPLDCVLQDTLQSVNLNSPDVPLGRLERVDLKRTDVQMITVKSLIQLNKRLKHVDVSYCWQISQLQWSQIKRARKVEVVWV</sequence>
<dbReference type="InterPro" id="IPR032675">
    <property type="entry name" value="LRR_dom_sf"/>
</dbReference>
<evidence type="ECO:0000313" key="2">
    <source>
        <dbReference type="EMBL" id="SBP70649.1"/>
    </source>
</evidence>
<evidence type="ECO:0000256" key="1">
    <source>
        <dbReference type="SAM" id="MobiDB-lite"/>
    </source>
</evidence>
<dbReference type="EMBL" id="HADZ01006708">
    <property type="protein sequence ID" value="SBP70649.1"/>
    <property type="molecule type" value="Transcribed_RNA"/>
</dbReference>
<dbReference type="Gene3D" id="3.80.10.10">
    <property type="entry name" value="Ribonuclease Inhibitor"/>
    <property type="match status" value="2"/>
</dbReference>
<feature type="compositionally biased region" description="Basic and acidic residues" evidence="1">
    <location>
        <begin position="318"/>
        <end position="330"/>
    </location>
</feature>
<feature type="compositionally biased region" description="Acidic residues" evidence="1">
    <location>
        <begin position="331"/>
        <end position="344"/>
    </location>
</feature>
<name>A0A1A8BTW3_NOTKA</name>